<dbReference type="PANTHER" id="PTHR45527:SF1">
    <property type="entry name" value="FATTY ACID SYNTHASE"/>
    <property type="match status" value="1"/>
</dbReference>
<dbReference type="Proteomes" id="UP000245974">
    <property type="component" value="Unassembled WGS sequence"/>
</dbReference>
<dbReference type="GO" id="GO:0043041">
    <property type="term" value="P:amino acid activation for nonribosomal peptide biosynthetic process"/>
    <property type="evidence" value="ECO:0007669"/>
    <property type="project" value="TreeGrafter"/>
</dbReference>
<dbReference type="SUPFAM" id="SSF56801">
    <property type="entry name" value="Acetyl-CoA synthetase-like"/>
    <property type="match status" value="1"/>
</dbReference>
<dbReference type="GO" id="GO:0031177">
    <property type="term" value="F:phosphopantetheine binding"/>
    <property type="evidence" value="ECO:0007669"/>
    <property type="project" value="TreeGrafter"/>
</dbReference>
<evidence type="ECO:0000259" key="1">
    <source>
        <dbReference type="Pfam" id="PF00501"/>
    </source>
</evidence>
<dbReference type="InParanoid" id="A0A2U3MZ46"/>
<accession>A0A2U3MZ46</accession>
<dbReference type="Gene3D" id="3.30.300.30">
    <property type="match status" value="1"/>
</dbReference>
<sequence>MNIQHEITGQVTQALQPRSDQISQEVPAVHLSDQDKTLETPIVLQKLDHLDLMNYLAKIEHHLFQNSTDKVALVYGENSISYRELGQHVAKLMTAFNKAGLKQGDVVAICVGKRPEHVYTVLACALSGIIWLPVDMESPQARLEYLLKNSCANVAITQTAIAGIKNLDILEILSQPISQVVPDFNYQIDRNPAYYLYTSGSTGTPKCVVLNNQATANVLQQTILNWQITAQDVFMAATPFHHDMSVFDILAPLTVGATLVIPTPDEVKSAVAWANLIDQHRISIWCTVPAIVDMLLSCATMLQIRSLRLVAQGGDYIKPSLIQKLRKMLPHARLISLGGPTETTIWSIWHEIGIQDQEIIPYGQAIENNEYYILDDDNRHCAVKQIGRICMAGVNLSNGYLLNGQLNQRDFIQLKIPSGETQLALKMSDQGYFREDGKIIFAGREEGYLKIRGVRISAAEVENALCKHEKIHDCVVVNCINPVYDGNELVAIYSVIHHQDEQPDISTLRSFLQIYLPNSHIPTRWLLIDKLPLTRNGKIDRKSLQKMAQEQLDQNYATRSAEKNIVTGNNVNEMVLDLLRQYKSSPSDIFYDTDIIAAGIRPVHLNKVAKHFSNQFKTNIDFYSLVRCRTVQEVIDQIQQKINQ</sequence>
<evidence type="ECO:0000313" key="4">
    <source>
        <dbReference type="Proteomes" id="UP000245974"/>
    </source>
</evidence>
<dbReference type="Pfam" id="PF13193">
    <property type="entry name" value="AMP-binding_C"/>
    <property type="match status" value="1"/>
</dbReference>
<dbReference type="PANTHER" id="PTHR45527">
    <property type="entry name" value="NONRIBOSOMAL PEPTIDE SYNTHETASE"/>
    <property type="match status" value="1"/>
</dbReference>
<dbReference type="AlphaFoldDB" id="A0A2U3MZ46"/>
<dbReference type="InterPro" id="IPR025110">
    <property type="entry name" value="AMP-bd_C"/>
</dbReference>
<evidence type="ECO:0000313" key="3">
    <source>
        <dbReference type="EMBL" id="SPL70712.1"/>
    </source>
</evidence>
<dbReference type="InterPro" id="IPR020845">
    <property type="entry name" value="AMP-binding_CS"/>
</dbReference>
<feature type="domain" description="AMP-dependent synthetase/ligase" evidence="1">
    <location>
        <begin position="65"/>
        <end position="401"/>
    </location>
</feature>
<reference evidence="4" key="1">
    <citation type="submission" date="2018-03" db="EMBL/GenBank/DDBJ databases">
        <authorList>
            <person name="Blom J."/>
        </authorList>
    </citation>
    <scope>NUCLEOTIDE SEQUENCE [LARGE SCALE GENOMIC DNA]</scope>
    <source>
        <strain evidence="4">KPC-SM-21</strain>
    </source>
</reference>
<dbReference type="PROSITE" id="PS00455">
    <property type="entry name" value="AMP_BINDING"/>
    <property type="match status" value="1"/>
</dbReference>
<dbReference type="EMBL" id="OOGT01000077">
    <property type="protein sequence ID" value="SPL70712.1"/>
    <property type="molecule type" value="Genomic_DNA"/>
</dbReference>
<evidence type="ECO:0000259" key="2">
    <source>
        <dbReference type="Pfam" id="PF13193"/>
    </source>
</evidence>
<dbReference type="GO" id="GO:0044550">
    <property type="term" value="P:secondary metabolite biosynthetic process"/>
    <property type="evidence" value="ECO:0007669"/>
    <property type="project" value="TreeGrafter"/>
</dbReference>
<protein>
    <submittedName>
        <fullName evidence="3">Anguibactin system regulator</fullName>
    </submittedName>
</protein>
<dbReference type="Gene3D" id="3.40.50.12780">
    <property type="entry name" value="N-terminal domain of ligase-like"/>
    <property type="match status" value="1"/>
</dbReference>
<dbReference type="GO" id="GO:0005737">
    <property type="term" value="C:cytoplasm"/>
    <property type="evidence" value="ECO:0007669"/>
    <property type="project" value="TreeGrafter"/>
</dbReference>
<organism evidence="3 4">
    <name type="scientific">Acinetobacter stercoris</name>
    <dbReference type="NCBI Taxonomy" id="2126983"/>
    <lineage>
        <taxon>Bacteria</taxon>
        <taxon>Pseudomonadati</taxon>
        <taxon>Pseudomonadota</taxon>
        <taxon>Gammaproteobacteria</taxon>
        <taxon>Moraxellales</taxon>
        <taxon>Moraxellaceae</taxon>
        <taxon>Acinetobacter</taxon>
    </lineage>
</organism>
<gene>
    <name evidence="3" type="primary">angR</name>
    <name evidence="3" type="ORF">KPC_1890</name>
</gene>
<keyword evidence="4" id="KW-1185">Reference proteome</keyword>
<dbReference type="InterPro" id="IPR000873">
    <property type="entry name" value="AMP-dep_synth/lig_dom"/>
</dbReference>
<name>A0A2U3MZ46_9GAMM</name>
<dbReference type="Pfam" id="PF00501">
    <property type="entry name" value="AMP-binding"/>
    <property type="match status" value="1"/>
</dbReference>
<dbReference type="InterPro" id="IPR045851">
    <property type="entry name" value="AMP-bd_C_sf"/>
</dbReference>
<feature type="domain" description="AMP-binding enzyme C-terminal" evidence="2">
    <location>
        <begin position="460"/>
        <end position="538"/>
    </location>
</feature>
<proteinExistence type="predicted"/>
<dbReference type="InterPro" id="IPR042099">
    <property type="entry name" value="ANL_N_sf"/>
</dbReference>